<sequence>MVQTTIIGIDCATEDSKVGLALAVVSEDGCQLVQASACPSEQKVAELVSTWIREADRVLIALDAPLGWPRSLGEALPAHRAGQVLRQDANKLFRRTTDEFIRKHLGKQSLDVGADRIARTAHSALRLLDELRKRTGYAVPLAWEPFYSERAAAIEVYPAATLIAHGIQSSRYKKRDATVDRAAILERLNKVLGLPDDLSSMVNNADALDAAICTLAGFDFLKGLGSQPEETETAVREGWIWVRERADQR</sequence>
<organism evidence="1 2">
    <name type="scientific">Lysobacter helvus</name>
    <dbReference type="NCBI Taxonomy" id="2675059"/>
    <lineage>
        <taxon>Bacteria</taxon>
        <taxon>Pseudomonadati</taxon>
        <taxon>Pseudomonadota</taxon>
        <taxon>Gammaproteobacteria</taxon>
        <taxon>Lysobacterales</taxon>
        <taxon>Lysobacteraceae</taxon>
        <taxon>Lysobacter</taxon>
    </lineage>
</organism>
<evidence type="ECO:0000313" key="1">
    <source>
        <dbReference type="EMBL" id="BCT94293.1"/>
    </source>
</evidence>
<name>A0ABM7QA18_9GAMM</name>
<protein>
    <recommendedName>
        <fullName evidence="3">DUF429 domain-containing protein</fullName>
    </recommendedName>
</protein>
<evidence type="ECO:0008006" key="3">
    <source>
        <dbReference type="Google" id="ProtNLM"/>
    </source>
</evidence>
<gene>
    <name evidence="1" type="ORF">LYSHEL_01640</name>
</gene>
<dbReference type="Proteomes" id="UP000680514">
    <property type="component" value="Chromosome"/>
</dbReference>
<dbReference type="Pfam" id="PF04250">
    <property type="entry name" value="DUF429"/>
    <property type="match status" value="1"/>
</dbReference>
<keyword evidence="2" id="KW-1185">Reference proteome</keyword>
<dbReference type="EMBL" id="AP024546">
    <property type="protein sequence ID" value="BCT94293.1"/>
    <property type="molecule type" value="Genomic_DNA"/>
</dbReference>
<accession>A0ABM7QA18</accession>
<dbReference type="RefSeq" id="WP_213435167.1">
    <property type="nucleotide sequence ID" value="NZ_AP024546.1"/>
</dbReference>
<reference evidence="1 2" key="1">
    <citation type="submission" date="2021-03" db="EMBL/GenBank/DDBJ databases">
        <title>Complete Genome Sequences of Two Lysobacter Strains Isolated from Sea Water (Lysobacter caseinilyticus) and Soil (Lysobacter helvus) in South Korea.</title>
        <authorList>
            <person name="Watanabe Y."/>
            <person name="Arakawa K."/>
        </authorList>
    </citation>
    <scope>NUCLEOTIDE SEQUENCE [LARGE SCALE GENOMIC DNA]</scope>
    <source>
        <strain evidence="1 2">D10</strain>
    </source>
</reference>
<proteinExistence type="predicted"/>
<evidence type="ECO:0000313" key="2">
    <source>
        <dbReference type="Proteomes" id="UP000680514"/>
    </source>
</evidence>
<dbReference type="InterPro" id="IPR007362">
    <property type="entry name" value="DUF429"/>
</dbReference>